<proteinExistence type="predicted"/>
<dbReference type="Proteomes" id="UP001153709">
    <property type="component" value="Chromosome 1"/>
</dbReference>
<protein>
    <submittedName>
        <fullName evidence="2">Uncharacterized protein</fullName>
    </submittedName>
</protein>
<keyword evidence="3" id="KW-1185">Reference proteome</keyword>
<name>A0A9N9X746_DIABA</name>
<sequence>MSSRLRRIMARGQKEADQQIVQEAAYLEDLSLPKTSPENHSLTAPSLRNLSPSPAFPKNLSPPATSTDNLSPTAASPEYLNPPAVSPENPHPSTFELQGIFQHLSSTESDPFDNSEESYRPSDDHFVIKNVIYDNNSSDNTSSDNSLASDAGVQETNSSRETGCGILNENVISGIASDKVVESLNRIKNGKGVGANEISVKVWKALGNEGANILLQMV</sequence>
<feature type="compositionally biased region" description="Low complexity" evidence="1">
    <location>
        <begin position="134"/>
        <end position="150"/>
    </location>
</feature>
<dbReference type="OrthoDB" id="6797807at2759"/>
<evidence type="ECO:0000313" key="2">
    <source>
        <dbReference type="EMBL" id="CAG9827476.1"/>
    </source>
</evidence>
<dbReference type="EMBL" id="OU898276">
    <property type="protein sequence ID" value="CAG9827476.1"/>
    <property type="molecule type" value="Genomic_DNA"/>
</dbReference>
<evidence type="ECO:0000313" key="3">
    <source>
        <dbReference type="Proteomes" id="UP001153709"/>
    </source>
</evidence>
<dbReference type="AlphaFoldDB" id="A0A9N9X746"/>
<feature type="region of interest" description="Disordered" evidence="1">
    <location>
        <begin position="31"/>
        <end position="95"/>
    </location>
</feature>
<organism evidence="2 3">
    <name type="scientific">Diabrotica balteata</name>
    <name type="common">Banded cucumber beetle</name>
    <dbReference type="NCBI Taxonomy" id="107213"/>
    <lineage>
        <taxon>Eukaryota</taxon>
        <taxon>Metazoa</taxon>
        <taxon>Ecdysozoa</taxon>
        <taxon>Arthropoda</taxon>
        <taxon>Hexapoda</taxon>
        <taxon>Insecta</taxon>
        <taxon>Pterygota</taxon>
        <taxon>Neoptera</taxon>
        <taxon>Endopterygota</taxon>
        <taxon>Coleoptera</taxon>
        <taxon>Polyphaga</taxon>
        <taxon>Cucujiformia</taxon>
        <taxon>Chrysomeloidea</taxon>
        <taxon>Chrysomelidae</taxon>
        <taxon>Galerucinae</taxon>
        <taxon>Diabroticina</taxon>
        <taxon>Diabroticites</taxon>
        <taxon>Diabrotica</taxon>
    </lineage>
</organism>
<gene>
    <name evidence="2" type="ORF">DIABBA_LOCUS1470</name>
</gene>
<evidence type="ECO:0000256" key="1">
    <source>
        <dbReference type="SAM" id="MobiDB-lite"/>
    </source>
</evidence>
<feature type="region of interest" description="Disordered" evidence="1">
    <location>
        <begin position="134"/>
        <end position="161"/>
    </location>
</feature>
<feature type="compositionally biased region" description="Polar residues" evidence="1">
    <location>
        <begin position="62"/>
        <end position="74"/>
    </location>
</feature>
<accession>A0A9N9X746</accession>
<reference evidence="2" key="1">
    <citation type="submission" date="2022-01" db="EMBL/GenBank/DDBJ databases">
        <authorList>
            <person name="King R."/>
        </authorList>
    </citation>
    <scope>NUCLEOTIDE SEQUENCE</scope>
</reference>
<feature type="compositionally biased region" description="Polar residues" evidence="1">
    <location>
        <begin position="33"/>
        <end position="52"/>
    </location>
</feature>